<gene>
    <name evidence="4" type="ORF">Nepgr_023870</name>
</gene>
<organism evidence="4 5">
    <name type="scientific">Nepenthes gracilis</name>
    <name type="common">Slender pitcher plant</name>
    <dbReference type="NCBI Taxonomy" id="150966"/>
    <lineage>
        <taxon>Eukaryota</taxon>
        <taxon>Viridiplantae</taxon>
        <taxon>Streptophyta</taxon>
        <taxon>Embryophyta</taxon>
        <taxon>Tracheophyta</taxon>
        <taxon>Spermatophyta</taxon>
        <taxon>Magnoliopsida</taxon>
        <taxon>eudicotyledons</taxon>
        <taxon>Gunneridae</taxon>
        <taxon>Pentapetalae</taxon>
        <taxon>Caryophyllales</taxon>
        <taxon>Nepenthaceae</taxon>
        <taxon>Nepenthes</taxon>
    </lineage>
</organism>
<sequence>MSSAFAIFMLTFLSLSPSSSVALPDNHVAFFIFGDSLYDVGMTLYNNVSGAGADSWPYGETYFKRPAGRYSDGRLIPDFIAEYAQLPFLPPYLQPGLSNYTNGVNFASAGACVLVETRPQTINLKMQVDYFLQMVEKLKKQLGDAEAGSLLSKAVYMFSIGGNDYVSLVEANLNKPALSASYKSRYMGMVLGNLTAHFRTIYGQGGRKFAIQNVGPIGCMPATKALYSGNVGNCVKEPQLLAKMHNAGVQEILKKLQSQLSGFEYSIFDYYASCANRIIYNNRYGFKESKIACCGTGPYDGFFTCGKKGTDFKVCGDPSDYLWFDAGHHSEKANRQLAQLFWEGPSSIVAPLSLKDLYHKHMP</sequence>
<dbReference type="CDD" id="cd01837">
    <property type="entry name" value="SGNH_plant_lipase_like"/>
    <property type="match status" value="1"/>
</dbReference>
<evidence type="ECO:0000313" key="5">
    <source>
        <dbReference type="Proteomes" id="UP001279734"/>
    </source>
</evidence>
<evidence type="ECO:0000313" key="4">
    <source>
        <dbReference type="EMBL" id="GMH22027.1"/>
    </source>
</evidence>
<dbReference type="Proteomes" id="UP001279734">
    <property type="component" value="Unassembled WGS sequence"/>
</dbReference>
<accession>A0AAD3T3F3</accession>
<evidence type="ECO:0000256" key="2">
    <source>
        <dbReference type="ARBA" id="ARBA00022729"/>
    </source>
</evidence>
<evidence type="ECO:0008006" key="6">
    <source>
        <dbReference type="Google" id="ProtNLM"/>
    </source>
</evidence>
<dbReference type="GO" id="GO:0016298">
    <property type="term" value="F:lipase activity"/>
    <property type="evidence" value="ECO:0007669"/>
    <property type="project" value="TreeGrafter"/>
</dbReference>
<name>A0AAD3T3F3_NEPGR</name>
<feature type="chain" id="PRO_5042212148" description="GDSL esterase/lipase 1-like" evidence="3">
    <location>
        <begin position="23"/>
        <end position="363"/>
    </location>
</feature>
<keyword evidence="5" id="KW-1185">Reference proteome</keyword>
<protein>
    <recommendedName>
        <fullName evidence="6">GDSL esterase/lipase 1-like</fullName>
    </recommendedName>
</protein>
<proteinExistence type="inferred from homology"/>
<comment type="similarity">
    <text evidence="1">Belongs to the 'GDSL' lipolytic enzyme family.</text>
</comment>
<dbReference type="Gene3D" id="3.40.50.1110">
    <property type="entry name" value="SGNH hydrolase"/>
    <property type="match status" value="1"/>
</dbReference>
<dbReference type="PANTHER" id="PTHR45966:SF1">
    <property type="entry name" value="GDSL ESTERASE_LIPASE 1-RELATED"/>
    <property type="match status" value="1"/>
</dbReference>
<evidence type="ECO:0000256" key="3">
    <source>
        <dbReference type="SAM" id="SignalP"/>
    </source>
</evidence>
<comment type="caution">
    <text evidence="4">The sequence shown here is derived from an EMBL/GenBank/DDBJ whole genome shotgun (WGS) entry which is preliminary data.</text>
</comment>
<feature type="signal peptide" evidence="3">
    <location>
        <begin position="1"/>
        <end position="22"/>
    </location>
</feature>
<dbReference type="AlphaFoldDB" id="A0AAD3T3F3"/>
<dbReference type="InterPro" id="IPR036514">
    <property type="entry name" value="SGNH_hydro_sf"/>
</dbReference>
<reference evidence="4" key="1">
    <citation type="submission" date="2023-05" db="EMBL/GenBank/DDBJ databases">
        <title>Nepenthes gracilis genome sequencing.</title>
        <authorList>
            <person name="Fukushima K."/>
        </authorList>
    </citation>
    <scope>NUCLEOTIDE SEQUENCE</scope>
    <source>
        <strain evidence="4">SING2019-196</strain>
    </source>
</reference>
<dbReference type="InterPro" id="IPR044552">
    <property type="entry name" value="GLIP1-5/GLL25"/>
</dbReference>
<keyword evidence="2 3" id="KW-0732">Signal</keyword>
<evidence type="ECO:0000256" key="1">
    <source>
        <dbReference type="ARBA" id="ARBA00008668"/>
    </source>
</evidence>
<dbReference type="PANTHER" id="PTHR45966">
    <property type="entry name" value="GDSL-LIKE LIPASE/ACYLHYDROLASE"/>
    <property type="match status" value="1"/>
</dbReference>
<dbReference type="Pfam" id="PF00657">
    <property type="entry name" value="Lipase_GDSL"/>
    <property type="match status" value="1"/>
</dbReference>
<dbReference type="InterPro" id="IPR001087">
    <property type="entry name" value="GDSL"/>
</dbReference>
<dbReference type="InterPro" id="IPR035669">
    <property type="entry name" value="SGNH_plant_lipase-like"/>
</dbReference>
<dbReference type="EMBL" id="BSYO01000024">
    <property type="protein sequence ID" value="GMH22027.1"/>
    <property type="molecule type" value="Genomic_DNA"/>
</dbReference>